<keyword evidence="2" id="KW-1185">Reference proteome</keyword>
<reference evidence="1 2" key="1">
    <citation type="submission" date="2015-07" db="EMBL/GenBank/DDBJ databases">
        <authorList>
            <person name="Noorani M."/>
        </authorList>
    </citation>
    <scope>NUCLEOTIDE SEQUENCE [LARGE SCALE GENOMIC DNA]</scope>
    <source>
        <strain evidence="1 2">NRRL B-24567</strain>
    </source>
</reference>
<dbReference type="AlphaFoldDB" id="A0A0M8QM51"/>
<dbReference type="PATRIC" id="fig|36816.3.peg.5813"/>
<organism evidence="1 2">
    <name type="scientific">Streptomyces caelestis</name>
    <dbReference type="NCBI Taxonomy" id="36816"/>
    <lineage>
        <taxon>Bacteria</taxon>
        <taxon>Bacillati</taxon>
        <taxon>Actinomycetota</taxon>
        <taxon>Actinomycetes</taxon>
        <taxon>Kitasatosporales</taxon>
        <taxon>Streptomycetaceae</taxon>
        <taxon>Streptomyces</taxon>
    </lineage>
</organism>
<comment type="caution">
    <text evidence="1">The sequence shown here is derived from an EMBL/GenBank/DDBJ whole genome shotgun (WGS) entry which is preliminary data.</text>
</comment>
<name>A0A0M8QM51_9ACTN</name>
<protein>
    <submittedName>
        <fullName evidence="1">Uncharacterized protein</fullName>
    </submittedName>
</protein>
<proteinExistence type="predicted"/>
<accession>A0A0M8QM51</accession>
<sequence length="96" mass="10147">MDSADVCVRCGARANARRIREIADRDVPVVAGGPGRPVGGVLRFLLQRLDDDPLDVRIGDLPWGTGRRLVTQAVHAAFQEAPPPGADRVSGGAQPP</sequence>
<evidence type="ECO:0000313" key="2">
    <source>
        <dbReference type="Proteomes" id="UP000037773"/>
    </source>
</evidence>
<gene>
    <name evidence="1" type="ORF">ADK41_26855</name>
</gene>
<dbReference type="EMBL" id="LGCN01000220">
    <property type="protein sequence ID" value="KOT33969.1"/>
    <property type="molecule type" value="Genomic_DNA"/>
</dbReference>
<dbReference type="Proteomes" id="UP000037773">
    <property type="component" value="Unassembled WGS sequence"/>
</dbReference>
<evidence type="ECO:0000313" key="1">
    <source>
        <dbReference type="EMBL" id="KOT33969.1"/>
    </source>
</evidence>